<evidence type="ECO:0000313" key="4">
    <source>
        <dbReference type="Proteomes" id="UP000050792"/>
    </source>
</evidence>
<dbReference type="InterPro" id="IPR048343">
    <property type="entry name" value="ZW10_C"/>
</dbReference>
<dbReference type="WBParaSite" id="SRDH1_95670.1">
    <property type="protein sequence ID" value="SRDH1_95670.1"/>
    <property type="gene ID" value="SRDH1_95670"/>
</dbReference>
<feature type="domain" description="Centromere/kinetochore protein zw10 C-terminal" evidence="2">
    <location>
        <begin position="777"/>
        <end position="828"/>
    </location>
</feature>
<dbReference type="Proteomes" id="UP000050792">
    <property type="component" value="Unassembled WGS sequence"/>
</dbReference>
<organism evidence="4 5">
    <name type="scientific">Schistosoma rodhaini</name>
    <dbReference type="NCBI Taxonomy" id="6188"/>
    <lineage>
        <taxon>Eukaryota</taxon>
        <taxon>Metazoa</taxon>
        <taxon>Spiralia</taxon>
        <taxon>Lophotrochozoa</taxon>
        <taxon>Platyhelminthes</taxon>
        <taxon>Trematoda</taxon>
        <taxon>Digenea</taxon>
        <taxon>Strigeidida</taxon>
        <taxon>Schistosomatoidea</taxon>
        <taxon>Schistosomatidae</taxon>
        <taxon>Schistosoma</taxon>
    </lineage>
</organism>
<evidence type="ECO:0008006" key="6">
    <source>
        <dbReference type="Google" id="ProtNLM"/>
    </source>
</evidence>
<dbReference type="AlphaFoldDB" id="A0AA85GKA2"/>
<dbReference type="GO" id="GO:1990423">
    <property type="term" value="C:RZZ complex"/>
    <property type="evidence" value="ECO:0007669"/>
    <property type="project" value="TreeGrafter"/>
</dbReference>
<dbReference type="GO" id="GO:0007094">
    <property type="term" value="P:mitotic spindle assembly checkpoint signaling"/>
    <property type="evidence" value="ECO:0007669"/>
    <property type="project" value="TreeGrafter"/>
</dbReference>
<sequence length="1091" mass="124360">MASEVSSLRLELLSAKSKLVNYLQNHHNFRPVQREFLELVSEFEILKLKAQDIYGVSREKVIPQLKSVHFDLNEGDNRVSSVSNMHQNAVSQLQELLDMHDNCSYLLELHQAINSFESSVNQLLYQCSRRSIVDEKKKWEDTVEKSLEGSMIDLELSDKCVDIDEETYRLCVDTVITSLEESEHLFAKHKKFSKDVVLVFQSFQQTFTHSKNRLTQHVDDLWRRWIILEVPSKHQNVSPKFNVNNIYPPIREQLQSNDFFSFLFDACIPSPTDMCKSLRQPSYASNSVFYEVSDHDVPTTQTYEESTILASLKILAKPGLISQLLRIIEALKESKSRILELANQIWTYIFKPWLKKIPCVSGPDVGWGKLKCQIIEQSINIESDHELFIKEIGLETPDNDDVHLTRYLCLTLIAPITNTTTTTTTNPNNNNNNPDEDDDDDDDDNDLISTSCNQLTNVFQELYTYLFGLQAIQSDGKRFIDIIVSNNNHNNTNADGDSGMFNSELVKDLIDGRFSVGLPSAEKLHKSEIIATITQVVLRLISIGRNTGFLTDDNGYHSSNHLHHDDDDDGVNDKTNLSKVSVVGGATKLNLWIDSLSILKHKRSANVILDELRELLADRKLFYSMCSTNSLKSVCEKSTTDTTTNSNTKYNNTDEGIYEENDFILDDDCIEDDIIELEYSDKTNKNDQILSKLLKSKSNLDNISRHLDLGQFDFPDCMVSETVDLIMKQIYKILHDCEAYLEPIINEVSQSLNDTPSTLDSKKLNTIAFVEFITKLIPRLIMLFTSLVPTLHADVFQKDLRFAVLYYNDCMYLAHECLTLGERGLYKFVQKFLDLGYDIMTNTLNNTTITSIESNTCNNLTILERSASLSTCILVPHLRQSGINNLLDHLRRERQVLLQCIERIQGFHNISSSIGNRHCTTAIENCCHHLHKISEALSPLPRIVYFRAMGIMCNCVCTELVKTILKLIDITKSDCDHILILLESIKNTIAEFFKPSEVVHQSATKEPISKSHQNFNTNELLTRRCPDFYRLQGIISVLSASSLAEIRDILWNDGNGPLSNESHLTASELRCLIKALYSSSSFRDEVLQKLR</sequence>
<feature type="domain" description="ZW10 C-terminal helical" evidence="3">
    <location>
        <begin position="922"/>
        <end position="1090"/>
    </location>
</feature>
<accession>A0AA85GKA2</accession>
<dbReference type="Pfam" id="PF20666">
    <property type="entry name" value="ZW10_C"/>
    <property type="match status" value="1"/>
</dbReference>
<dbReference type="InterPro" id="IPR046362">
    <property type="entry name" value="Zw10/DSL1_C_sf"/>
</dbReference>
<proteinExistence type="predicted"/>
<dbReference type="InterPro" id="IPR055148">
    <property type="entry name" value="ZW10_C_2"/>
</dbReference>
<protein>
    <recommendedName>
        <fullName evidence="6">Centromere/kinetochore protein zw10 homolog</fullName>
    </recommendedName>
</protein>
<name>A0AA85GKA2_9TREM</name>
<dbReference type="GO" id="GO:0006888">
    <property type="term" value="P:endoplasmic reticulum to Golgi vesicle-mediated transport"/>
    <property type="evidence" value="ECO:0007669"/>
    <property type="project" value="TreeGrafter"/>
</dbReference>
<keyword evidence="4" id="KW-1185">Reference proteome</keyword>
<dbReference type="Gene3D" id="1.10.357.150">
    <property type="match status" value="1"/>
</dbReference>
<evidence type="ECO:0000259" key="2">
    <source>
        <dbReference type="Pfam" id="PF20666"/>
    </source>
</evidence>
<feature type="region of interest" description="Disordered" evidence="1">
    <location>
        <begin position="420"/>
        <end position="447"/>
    </location>
</feature>
<reference evidence="4" key="1">
    <citation type="submission" date="2022-06" db="EMBL/GenBank/DDBJ databases">
        <authorList>
            <person name="Berger JAMES D."/>
            <person name="Berger JAMES D."/>
        </authorList>
    </citation>
    <scope>NUCLEOTIDE SEQUENCE [LARGE SCALE GENOMIC DNA]</scope>
</reference>
<feature type="compositionally biased region" description="Acidic residues" evidence="1">
    <location>
        <begin position="434"/>
        <end position="446"/>
    </location>
</feature>
<dbReference type="PANTHER" id="PTHR12205">
    <property type="entry name" value="CENTROMERE/KINETOCHORE PROTEIN ZW10"/>
    <property type="match status" value="1"/>
</dbReference>
<dbReference type="Pfam" id="PF22766">
    <property type="entry name" value="ZW10_C2"/>
    <property type="match status" value="1"/>
</dbReference>
<feature type="compositionally biased region" description="Low complexity" evidence="1">
    <location>
        <begin position="420"/>
        <end position="433"/>
    </location>
</feature>
<evidence type="ECO:0000256" key="1">
    <source>
        <dbReference type="SAM" id="MobiDB-lite"/>
    </source>
</evidence>
<dbReference type="PANTHER" id="PTHR12205:SF0">
    <property type="entry name" value="CENTROMERE_KINETOCHORE PROTEIN ZW10 HOMOLOG"/>
    <property type="match status" value="1"/>
</dbReference>
<evidence type="ECO:0000259" key="3">
    <source>
        <dbReference type="Pfam" id="PF22766"/>
    </source>
</evidence>
<dbReference type="GO" id="GO:0005737">
    <property type="term" value="C:cytoplasm"/>
    <property type="evidence" value="ECO:0007669"/>
    <property type="project" value="GOC"/>
</dbReference>
<reference evidence="5" key="2">
    <citation type="submission" date="2023-11" db="UniProtKB">
        <authorList>
            <consortium name="WormBaseParasite"/>
        </authorList>
    </citation>
    <scope>IDENTIFICATION</scope>
</reference>
<evidence type="ECO:0000313" key="5">
    <source>
        <dbReference type="WBParaSite" id="SRDH1_95670.1"/>
    </source>
</evidence>